<dbReference type="OrthoDB" id="5876363at2759"/>
<accession>A0A078AU30</accession>
<evidence type="ECO:0000313" key="3">
    <source>
        <dbReference type="EMBL" id="CDW84742.1"/>
    </source>
</evidence>
<dbReference type="InterPro" id="IPR036390">
    <property type="entry name" value="WH_DNA-bd_sf"/>
</dbReference>
<dbReference type="SUPFAM" id="SSF55920">
    <property type="entry name" value="Creatinase/aminopeptidase"/>
    <property type="match status" value="1"/>
</dbReference>
<dbReference type="SUPFAM" id="SSF46785">
    <property type="entry name" value="Winged helix' DNA-binding domain"/>
    <property type="match status" value="1"/>
</dbReference>
<dbReference type="Proteomes" id="UP000039865">
    <property type="component" value="Unassembled WGS sequence"/>
</dbReference>
<dbReference type="Pfam" id="PF00557">
    <property type="entry name" value="Peptidase_M24"/>
    <property type="match status" value="1"/>
</dbReference>
<keyword evidence="4" id="KW-1185">Reference proteome</keyword>
<dbReference type="PRINTS" id="PR00599">
    <property type="entry name" value="MAPEPTIDASE"/>
</dbReference>
<sequence length="389" mass="43284">MVEARERASSEEEFKDENFIERPAILDKYKAAAQVTNAALQKALSLCVVGADIYTVCQETDKFMEEELRKVFNNKKSKKLERGIAFPTCISVNHVMGHYSPMQDESTQLADGDVAKIDLGCHLDGFVAQAAHTVVVLGDASAKVTGRRAETVLAAYHAFRAAQRLIKEQGTNTKVTQTIARVANEFGVNPVEGVLSHKMKKHLIDGNDVIINKETPEQKVEEFEFAPGDVIGLDVYVSSGEGKPKEGDYRTTVYKRELDTQYNLKIKSSRAFFAEVSKKYPTLPFSIRSFEDSTGAKVGVKECVSHDLLTGYPVLVEKSGEFVAQFKCTIAVLPKSTIVLAGELPIPVERFETEKKVNDVELISILESDLWKKDDKKKAAKKEQEEQKQ</sequence>
<evidence type="ECO:0000313" key="4">
    <source>
        <dbReference type="Proteomes" id="UP000039865"/>
    </source>
</evidence>
<dbReference type="PANTHER" id="PTHR10804">
    <property type="entry name" value="PROTEASE FAMILY M24 METHIONYL AMINOPEPTIDASE, AMINOPEPTIDASE P"/>
    <property type="match status" value="1"/>
</dbReference>
<dbReference type="InterPro" id="IPR001714">
    <property type="entry name" value="Pept_M24_MAP"/>
</dbReference>
<dbReference type="FunCoup" id="A0A078AU30">
    <property type="interactions" value="712"/>
</dbReference>
<organism evidence="3 4">
    <name type="scientific">Stylonychia lemnae</name>
    <name type="common">Ciliate</name>
    <dbReference type="NCBI Taxonomy" id="5949"/>
    <lineage>
        <taxon>Eukaryota</taxon>
        <taxon>Sar</taxon>
        <taxon>Alveolata</taxon>
        <taxon>Ciliophora</taxon>
        <taxon>Intramacronucleata</taxon>
        <taxon>Spirotrichea</taxon>
        <taxon>Stichotrichia</taxon>
        <taxon>Sporadotrichida</taxon>
        <taxon>Oxytrichidae</taxon>
        <taxon>Stylonychinae</taxon>
        <taxon>Stylonychia</taxon>
    </lineage>
</organism>
<dbReference type="InterPro" id="IPR036005">
    <property type="entry name" value="Creatinase/aminopeptidase-like"/>
</dbReference>
<proteinExistence type="inferred from homology"/>
<dbReference type="CDD" id="cd01089">
    <property type="entry name" value="PA2G4-like"/>
    <property type="match status" value="1"/>
</dbReference>
<dbReference type="FunFam" id="1.10.10.10:FF:000029">
    <property type="entry name" value="Proliferation-associated 2G4, a"/>
    <property type="match status" value="1"/>
</dbReference>
<dbReference type="Gene3D" id="1.10.10.10">
    <property type="entry name" value="Winged helix-like DNA-binding domain superfamily/Winged helix DNA-binding domain"/>
    <property type="match status" value="1"/>
</dbReference>
<dbReference type="InterPro" id="IPR036388">
    <property type="entry name" value="WH-like_DNA-bd_sf"/>
</dbReference>
<feature type="domain" description="Peptidase M24" evidence="2">
    <location>
        <begin position="28"/>
        <end position="232"/>
    </location>
</feature>
<dbReference type="InterPro" id="IPR000994">
    <property type="entry name" value="Pept_M24"/>
</dbReference>
<dbReference type="InParanoid" id="A0A078AU30"/>
<reference evidence="3 4" key="1">
    <citation type="submission" date="2014-06" db="EMBL/GenBank/DDBJ databases">
        <authorList>
            <person name="Swart Estienne"/>
        </authorList>
    </citation>
    <scope>NUCLEOTIDE SEQUENCE [LARGE SCALE GENOMIC DNA]</scope>
    <source>
        <strain evidence="3 4">130c</strain>
    </source>
</reference>
<dbReference type="InterPro" id="IPR047113">
    <property type="entry name" value="PA2G4/ARX1"/>
</dbReference>
<dbReference type="EMBL" id="CCKQ01013111">
    <property type="protein sequence ID" value="CDW84742.1"/>
    <property type="molecule type" value="Genomic_DNA"/>
</dbReference>
<comment type="similarity">
    <text evidence="1">Belongs to the peptidase M24 family.</text>
</comment>
<dbReference type="Gene3D" id="3.90.230.10">
    <property type="entry name" value="Creatinase/methionine aminopeptidase superfamily"/>
    <property type="match status" value="1"/>
</dbReference>
<evidence type="ECO:0000259" key="2">
    <source>
        <dbReference type="Pfam" id="PF00557"/>
    </source>
</evidence>
<evidence type="ECO:0000256" key="1">
    <source>
        <dbReference type="ARBA" id="ARBA00007319"/>
    </source>
</evidence>
<dbReference type="OMA" id="SRMFYSE"/>
<dbReference type="AlphaFoldDB" id="A0A078AU30"/>
<gene>
    <name evidence="3" type="primary">Contig5944.g6368</name>
    <name evidence="3" type="ORF">STYLEM_13809</name>
</gene>
<name>A0A078AU30_STYLE</name>
<dbReference type="PANTHER" id="PTHR10804:SF11">
    <property type="entry name" value="PROLIFERATION-ASSOCIATED PROTEIN 2G4"/>
    <property type="match status" value="1"/>
</dbReference>
<protein>
    <submittedName>
        <fullName evidence="3">Proliferation-associated protein 2g4</fullName>
    </submittedName>
</protein>